<reference evidence="1" key="1">
    <citation type="submission" date="2014-05" db="EMBL/GenBank/DDBJ databases">
        <authorList>
            <person name="Chronopoulou M."/>
        </authorList>
    </citation>
    <scope>NUCLEOTIDE SEQUENCE</scope>
    <source>
        <tissue evidence="1">Whole organism</tissue>
    </source>
</reference>
<accession>A0A0K2UXR2</accession>
<organism evidence="1">
    <name type="scientific">Lepeophtheirus salmonis</name>
    <name type="common">Salmon louse</name>
    <name type="synonym">Caligus salmonis</name>
    <dbReference type="NCBI Taxonomy" id="72036"/>
    <lineage>
        <taxon>Eukaryota</taxon>
        <taxon>Metazoa</taxon>
        <taxon>Ecdysozoa</taxon>
        <taxon>Arthropoda</taxon>
        <taxon>Crustacea</taxon>
        <taxon>Multicrustacea</taxon>
        <taxon>Hexanauplia</taxon>
        <taxon>Copepoda</taxon>
        <taxon>Siphonostomatoida</taxon>
        <taxon>Caligidae</taxon>
        <taxon>Lepeophtheirus</taxon>
    </lineage>
</organism>
<evidence type="ECO:0000313" key="1">
    <source>
        <dbReference type="EMBL" id="CDW43054.1"/>
    </source>
</evidence>
<name>A0A0K2UXR2_LEPSM</name>
<dbReference type="EMBL" id="HACA01025693">
    <property type="protein sequence ID" value="CDW43054.1"/>
    <property type="molecule type" value="Transcribed_RNA"/>
</dbReference>
<proteinExistence type="predicted"/>
<sequence>MALGLPGQLCLEG</sequence>
<protein>
    <submittedName>
        <fullName evidence="1">Uncharacterized protein</fullName>
    </submittedName>
</protein>